<dbReference type="OrthoDB" id="9807923at2"/>
<evidence type="ECO:0000313" key="1">
    <source>
        <dbReference type="EMBL" id="KAB1065513.1"/>
    </source>
</evidence>
<dbReference type="InterPro" id="IPR011256">
    <property type="entry name" value="Reg_factor_effector_dom_sf"/>
</dbReference>
<dbReference type="Gene3D" id="3.20.80.10">
    <property type="entry name" value="Regulatory factor, effector binding domain"/>
    <property type="match status" value="1"/>
</dbReference>
<comment type="caution">
    <text evidence="1">The sequence shown here is derived from an EMBL/GenBank/DDBJ whole genome shotgun (WGS) entry which is preliminary data.</text>
</comment>
<keyword evidence="2" id="KW-1185">Reference proteome</keyword>
<protein>
    <submittedName>
        <fullName evidence="1">SRPBCC family protein</fullName>
    </submittedName>
</protein>
<evidence type="ECO:0000313" key="2">
    <source>
        <dbReference type="Proteomes" id="UP000435357"/>
    </source>
</evidence>
<organism evidence="1 2">
    <name type="scientific">Salibacter halophilus</name>
    <dbReference type="NCBI Taxonomy" id="1803916"/>
    <lineage>
        <taxon>Bacteria</taxon>
        <taxon>Pseudomonadati</taxon>
        <taxon>Bacteroidota</taxon>
        <taxon>Flavobacteriia</taxon>
        <taxon>Flavobacteriales</taxon>
        <taxon>Salibacteraceae</taxon>
        <taxon>Salibacter</taxon>
    </lineage>
</organism>
<accession>A0A6N6M9F9</accession>
<dbReference type="SUPFAM" id="SSF55961">
    <property type="entry name" value="Bet v1-like"/>
    <property type="match status" value="1"/>
</dbReference>
<reference evidence="1 2" key="1">
    <citation type="submission" date="2019-09" db="EMBL/GenBank/DDBJ databases">
        <title>Genomes of Cryomorphaceae.</title>
        <authorList>
            <person name="Bowman J.P."/>
        </authorList>
    </citation>
    <scope>NUCLEOTIDE SEQUENCE [LARGE SCALE GENOMIC DNA]</scope>
    <source>
        <strain evidence="1 2">KCTC 52047</strain>
    </source>
</reference>
<gene>
    <name evidence="1" type="ORF">F3059_02345</name>
</gene>
<dbReference type="AlphaFoldDB" id="A0A6N6M9F9"/>
<dbReference type="SUPFAM" id="SSF55136">
    <property type="entry name" value="Probable bacterial effector-binding domain"/>
    <property type="match status" value="1"/>
</dbReference>
<dbReference type="CDD" id="cd07818">
    <property type="entry name" value="SRPBCC_1"/>
    <property type="match status" value="1"/>
</dbReference>
<dbReference type="Proteomes" id="UP000435357">
    <property type="component" value="Unassembled WGS sequence"/>
</dbReference>
<dbReference type="RefSeq" id="WP_151166337.1">
    <property type="nucleotide sequence ID" value="NZ_WACR01000002.1"/>
</dbReference>
<dbReference type="InterPro" id="IPR023393">
    <property type="entry name" value="START-like_dom_sf"/>
</dbReference>
<proteinExistence type="predicted"/>
<name>A0A6N6M9F9_9FLAO</name>
<dbReference type="EMBL" id="WACR01000002">
    <property type="protein sequence ID" value="KAB1065513.1"/>
    <property type="molecule type" value="Genomic_DNA"/>
</dbReference>
<dbReference type="Gene3D" id="3.30.530.20">
    <property type="match status" value="1"/>
</dbReference>
<sequence length="341" mass="38831">MKALKVIGIALLSIVVIVAILAFTLPTEFGVERSTTIKAPKALVKDQIVYFENMNNWSPWSKLDPDMEQRVEGEDGTVGAKMFWDGNEKAGKGVQEIKKIEENRIETHIKFIKPFESEATSYHILNKQDTGLQVTWGFKSEMPRPFNVLSLFMDMEKNIAKDYDKGLESLKKISESKAEESAQSKYEVEEIDYPAQKFLTYREEVPFDGMQAFYTKHLGAIYQFIGKSQEMQPAGQPCGIYYTWNESEQIADMAGAVPFKADGKVTNTGNYTVEEFSGKAYKIAYRGSYDNLGEAHIAMEDYLRNNNISMNNVAMEQYQTDPSTQPDTAKWLTNIYYFPQD</sequence>
<dbReference type="Pfam" id="PF10604">
    <property type="entry name" value="Polyketide_cyc2"/>
    <property type="match status" value="1"/>
</dbReference>
<dbReference type="InterPro" id="IPR019587">
    <property type="entry name" value="Polyketide_cyclase/dehydratase"/>
</dbReference>